<evidence type="ECO:0000313" key="3">
    <source>
        <dbReference type="EMBL" id="GFH45066.1"/>
    </source>
</evidence>
<dbReference type="PANTHER" id="PTHR31485:SF7">
    <property type="entry name" value="PEPTIDYL SERINE ALPHA-GALACTOSYLTRANSFERASE"/>
    <property type="match status" value="1"/>
</dbReference>
<sequence>MAKKRIPGSVHVVFGSECTHSMDYKAIGVFWSFKTSGWKGNITRLLACSEEQKKKYKGWDIGPTFVHPNYHYVDGYTDSPTYNKPAALMHFTAEVDIEEEFILYIDSDMLLRRTVNPADYGARKGLVVTESVWYIKEGIRNGLAKQFLPDEAVERAMNTHGGYYHLFHVDDAKKVTPKWLHYTREMRLHPEKYWKGLPGSTLKEDIDTVQRGIEHGGVPWITEMYGYAFAAADVGLEHLFTRGGGGVLYGDDFLSLNHPGPIVSHYTLSCQIPSKEHYVPDGWYNEDELSNPYKFAKSEFRDFDPLDCDDGYLFPSPPRTEYVDEAAALCQEDAERLNFSLCDFYRKRCPKESKAFRNTLWSCPYNVNERYRFHFDKVYPAPCGNQSSDEACKDAAENGQCKEDPAWGALWCLKECGFCTHIDPKAECVDRLSSEECKNLKEEKQCLVNPTYATFNCRKTCNACPGEFERKLGLMGGYSDTSLNALVKQEVEYIENYVQDVEKNAGTKEIVFFSSMLLFMCFIFSRSIFQRSKRRMGKKAV</sequence>
<dbReference type="GO" id="GO:0016757">
    <property type="term" value="F:glycosyltransferase activity"/>
    <property type="evidence" value="ECO:0007669"/>
    <property type="project" value="InterPro"/>
</dbReference>
<evidence type="ECO:0000256" key="1">
    <source>
        <dbReference type="SAM" id="Phobius"/>
    </source>
</evidence>
<feature type="domain" description="ShKT" evidence="2">
    <location>
        <begin position="427"/>
        <end position="465"/>
    </location>
</feature>
<organism evidence="3 4">
    <name type="scientific">Chaetoceros tenuissimus</name>
    <dbReference type="NCBI Taxonomy" id="426638"/>
    <lineage>
        <taxon>Eukaryota</taxon>
        <taxon>Sar</taxon>
        <taxon>Stramenopiles</taxon>
        <taxon>Ochrophyta</taxon>
        <taxon>Bacillariophyta</taxon>
        <taxon>Coscinodiscophyceae</taxon>
        <taxon>Chaetocerotophycidae</taxon>
        <taxon>Chaetocerotales</taxon>
        <taxon>Chaetocerotaceae</taxon>
        <taxon>Chaetoceros</taxon>
    </lineage>
</organism>
<feature type="domain" description="ShKT" evidence="2">
    <location>
        <begin position="382"/>
        <end position="420"/>
    </location>
</feature>
<dbReference type="PANTHER" id="PTHR31485">
    <property type="entry name" value="PEPTIDYL SERINE ALPHA-GALACTOSYLTRANSFERASE"/>
    <property type="match status" value="1"/>
</dbReference>
<dbReference type="AlphaFoldDB" id="A0AAD3CHQ6"/>
<gene>
    <name evidence="3" type="ORF">CTEN210_01540</name>
</gene>
<evidence type="ECO:0000259" key="2">
    <source>
        <dbReference type="SMART" id="SM00254"/>
    </source>
</evidence>
<feature type="transmembrane region" description="Helical" evidence="1">
    <location>
        <begin position="510"/>
        <end position="529"/>
    </location>
</feature>
<name>A0AAD3CHQ6_9STRA</name>
<dbReference type="InterPro" id="IPR044845">
    <property type="entry name" value="HPAT/SRGT1-like"/>
</dbReference>
<keyword evidence="1" id="KW-0812">Transmembrane</keyword>
<dbReference type="Proteomes" id="UP001054902">
    <property type="component" value="Unassembled WGS sequence"/>
</dbReference>
<evidence type="ECO:0000313" key="4">
    <source>
        <dbReference type="Proteomes" id="UP001054902"/>
    </source>
</evidence>
<keyword evidence="1" id="KW-1133">Transmembrane helix</keyword>
<dbReference type="SMART" id="SM00254">
    <property type="entry name" value="ShKT"/>
    <property type="match status" value="2"/>
</dbReference>
<dbReference type="InterPro" id="IPR003582">
    <property type="entry name" value="ShKT_dom"/>
</dbReference>
<keyword evidence="1" id="KW-0472">Membrane</keyword>
<protein>
    <recommendedName>
        <fullName evidence="2">ShKT domain-containing protein</fullName>
    </recommendedName>
</protein>
<accession>A0AAD3CHQ6</accession>
<dbReference type="EMBL" id="BLLK01000020">
    <property type="protein sequence ID" value="GFH45066.1"/>
    <property type="molecule type" value="Genomic_DNA"/>
</dbReference>
<keyword evidence="4" id="KW-1185">Reference proteome</keyword>
<reference evidence="3 4" key="1">
    <citation type="journal article" date="2021" name="Sci. Rep.">
        <title>The genome of the diatom Chaetoceros tenuissimus carries an ancient integrated fragment of an extant virus.</title>
        <authorList>
            <person name="Hongo Y."/>
            <person name="Kimura K."/>
            <person name="Takaki Y."/>
            <person name="Yoshida Y."/>
            <person name="Baba S."/>
            <person name="Kobayashi G."/>
            <person name="Nagasaki K."/>
            <person name="Hano T."/>
            <person name="Tomaru Y."/>
        </authorList>
    </citation>
    <scope>NUCLEOTIDE SEQUENCE [LARGE SCALE GENOMIC DNA]</scope>
    <source>
        <strain evidence="3 4">NIES-3715</strain>
    </source>
</reference>
<proteinExistence type="predicted"/>
<comment type="caution">
    <text evidence="3">The sequence shown here is derived from an EMBL/GenBank/DDBJ whole genome shotgun (WGS) entry which is preliminary data.</text>
</comment>